<comment type="cofactor">
    <cofactor evidence="1 13">
        <name>heme</name>
        <dbReference type="ChEBI" id="CHEBI:30413"/>
    </cofactor>
</comment>
<keyword evidence="11 14" id="KW-0503">Monooxygenase</keyword>
<evidence type="ECO:0000256" key="5">
    <source>
        <dbReference type="ARBA" id="ARBA00022617"/>
    </source>
</evidence>
<dbReference type="Proteomes" id="UP000735302">
    <property type="component" value="Unassembled WGS sequence"/>
</dbReference>
<proteinExistence type="inferred from homology"/>
<dbReference type="Gene3D" id="1.10.630.10">
    <property type="entry name" value="Cytochrome P450"/>
    <property type="match status" value="1"/>
</dbReference>
<evidence type="ECO:0000256" key="2">
    <source>
        <dbReference type="ARBA" id="ARBA00004174"/>
    </source>
</evidence>
<evidence type="ECO:0000256" key="12">
    <source>
        <dbReference type="ARBA" id="ARBA00023136"/>
    </source>
</evidence>
<dbReference type="GO" id="GO:0042448">
    <property type="term" value="P:progesterone metabolic process"/>
    <property type="evidence" value="ECO:0007669"/>
    <property type="project" value="TreeGrafter"/>
</dbReference>
<organism evidence="15 16">
    <name type="scientific">Plakobranchus ocellatus</name>
    <dbReference type="NCBI Taxonomy" id="259542"/>
    <lineage>
        <taxon>Eukaryota</taxon>
        <taxon>Metazoa</taxon>
        <taxon>Spiralia</taxon>
        <taxon>Lophotrochozoa</taxon>
        <taxon>Mollusca</taxon>
        <taxon>Gastropoda</taxon>
        <taxon>Heterobranchia</taxon>
        <taxon>Euthyneura</taxon>
        <taxon>Panpulmonata</taxon>
        <taxon>Sacoglossa</taxon>
        <taxon>Placobranchoidea</taxon>
        <taxon>Plakobranchidae</taxon>
        <taxon>Plakobranchus</taxon>
    </lineage>
</organism>
<dbReference type="PANTHER" id="PTHR24289">
    <property type="entry name" value="STEROID 17-ALPHA-HYDROXYLASE/17,20 LYASE"/>
    <property type="match status" value="1"/>
</dbReference>
<evidence type="ECO:0000313" key="16">
    <source>
        <dbReference type="Proteomes" id="UP000735302"/>
    </source>
</evidence>
<dbReference type="PRINTS" id="PR00463">
    <property type="entry name" value="EP450I"/>
</dbReference>
<keyword evidence="6 13" id="KW-0479">Metal-binding</keyword>
<dbReference type="PRINTS" id="PR00385">
    <property type="entry name" value="P450"/>
</dbReference>
<dbReference type="GO" id="GO:0020037">
    <property type="term" value="F:heme binding"/>
    <property type="evidence" value="ECO:0007669"/>
    <property type="project" value="InterPro"/>
</dbReference>
<dbReference type="PANTHER" id="PTHR24289:SF1">
    <property type="entry name" value="STEROID 17-ALPHA-HYDROXYLASE_17,20 LYASE"/>
    <property type="match status" value="1"/>
</dbReference>
<evidence type="ECO:0000256" key="4">
    <source>
        <dbReference type="ARBA" id="ARBA00010617"/>
    </source>
</evidence>
<dbReference type="PROSITE" id="PS00086">
    <property type="entry name" value="CYTOCHROME_P450"/>
    <property type="match status" value="1"/>
</dbReference>
<keyword evidence="7" id="KW-0256">Endoplasmic reticulum</keyword>
<keyword evidence="9 14" id="KW-0560">Oxidoreductase</keyword>
<evidence type="ECO:0000256" key="10">
    <source>
        <dbReference type="ARBA" id="ARBA00023004"/>
    </source>
</evidence>
<dbReference type="GO" id="GO:0042446">
    <property type="term" value="P:hormone biosynthetic process"/>
    <property type="evidence" value="ECO:0007669"/>
    <property type="project" value="TreeGrafter"/>
</dbReference>
<gene>
    <name evidence="15" type="ORF">PoB_005358600</name>
</gene>
<evidence type="ECO:0000313" key="15">
    <source>
        <dbReference type="EMBL" id="GFO27081.1"/>
    </source>
</evidence>
<dbReference type="GO" id="GO:0005506">
    <property type="term" value="F:iron ion binding"/>
    <property type="evidence" value="ECO:0007669"/>
    <property type="project" value="InterPro"/>
</dbReference>
<comment type="similarity">
    <text evidence="4 14">Belongs to the cytochrome P450 family.</text>
</comment>
<comment type="subcellular location">
    <subcellularLocation>
        <location evidence="3">Endoplasmic reticulum membrane</location>
        <topology evidence="3">Peripheral membrane protein</topology>
    </subcellularLocation>
    <subcellularLocation>
        <location evidence="2">Microsome membrane</location>
        <topology evidence="2">Peripheral membrane protein</topology>
    </subcellularLocation>
</comment>
<dbReference type="GO" id="GO:0005789">
    <property type="term" value="C:endoplasmic reticulum membrane"/>
    <property type="evidence" value="ECO:0007669"/>
    <property type="project" value="UniProtKB-SubCell"/>
</dbReference>
<dbReference type="SUPFAM" id="SSF48264">
    <property type="entry name" value="Cytochrome P450"/>
    <property type="match status" value="1"/>
</dbReference>
<dbReference type="AlphaFoldDB" id="A0AAV4C2T2"/>
<feature type="binding site" description="axial binding residue" evidence="13">
    <location>
        <position position="446"/>
    </location>
    <ligand>
        <name>heme</name>
        <dbReference type="ChEBI" id="CHEBI:30413"/>
    </ligand>
    <ligandPart>
        <name>Fe</name>
        <dbReference type="ChEBI" id="CHEBI:18248"/>
    </ligandPart>
</feature>
<comment type="caution">
    <text evidence="15">The sequence shown here is derived from an EMBL/GenBank/DDBJ whole genome shotgun (WGS) entry which is preliminary data.</text>
</comment>
<evidence type="ECO:0000256" key="8">
    <source>
        <dbReference type="ARBA" id="ARBA00022848"/>
    </source>
</evidence>
<sequence length="508" mass="58250">MSLETSTLGGAAVLLLCVYAASCAISSRRKYSGIPKANPRLPFLGNAGSLDMSRCHIVLAEWAKRFGPVFRIKIFAEEILVLSSYESVHDALVQKNAAFAGRPPMYRTSQQNRNKHSVVWQTYTPKLQFLRRETAQTLKVYGGGLDLLEQRCAPELQRMRNRIQREAKAGRSFDPFDVIYDAVCNVMLRITLDTNFEHEATIFKTIRDMNRLFNDTFSSGSATALDLLPWLCELRGHDYANRLKQALKMRDDFWEKELTALKERQCKEGVVPRMLQFIATDKGKKHDITEDTAKEVFTNLILAGTDTTSTALTCLLLLFLHYPEVQEKMRAELSDSSDKQSMPKLSGLNNMPYSQAVLLELLRYISHVPLAVPHYTMYDTSVLGIPVPKDMTVYVNLWSIHHDRLHWPEPWTFKPNRFLDSEGNIYPPTHPIRRKLLAFGAGRRVCLGEAFAKHRLFIFALFLVKHFRFLPSDEDNRANRLPPVDPRTYEMGLVLHPHRFHLKAEIIQ</sequence>
<dbReference type="GO" id="GO:0004508">
    <property type="term" value="F:steroid 17-alpha-monooxygenase activity"/>
    <property type="evidence" value="ECO:0007669"/>
    <property type="project" value="TreeGrafter"/>
</dbReference>
<evidence type="ECO:0000256" key="3">
    <source>
        <dbReference type="ARBA" id="ARBA00004406"/>
    </source>
</evidence>
<name>A0AAV4C2T2_9GAST</name>
<keyword evidence="10 13" id="KW-0408">Iron</keyword>
<evidence type="ECO:0000256" key="9">
    <source>
        <dbReference type="ARBA" id="ARBA00023002"/>
    </source>
</evidence>
<dbReference type="InterPro" id="IPR001128">
    <property type="entry name" value="Cyt_P450"/>
</dbReference>
<dbReference type="EMBL" id="BLXT01005881">
    <property type="protein sequence ID" value="GFO27081.1"/>
    <property type="molecule type" value="Genomic_DNA"/>
</dbReference>
<protein>
    <submittedName>
        <fullName evidence="15">Cytochrome p450 1a1</fullName>
    </submittedName>
</protein>
<keyword evidence="8" id="KW-0492">Microsome</keyword>
<evidence type="ECO:0000256" key="1">
    <source>
        <dbReference type="ARBA" id="ARBA00001971"/>
    </source>
</evidence>
<dbReference type="Pfam" id="PF00067">
    <property type="entry name" value="p450"/>
    <property type="match status" value="1"/>
</dbReference>
<keyword evidence="5 13" id="KW-0349">Heme</keyword>
<accession>A0AAV4C2T2</accession>
<evidence type="ECO:0000256" key="7">
    <source>
        <dbReference type="ARBA" id="ARBA00022824"/>
    </source>
</evidence>
<evidence type="ECO:0000256" key="11">
    <source>
        <dbReference type="ARBA" id="ARBA00023033"/>
    </source>
</evidence>
<dbReference type="InterPro" id="IPR017972">
    <property type="entry name" value="Cyt_P450_CS"/>
</dbReference>
<evidence type="ECO:0000256" key="13">
    <source>
        <dbReference type="PIRSR" id="PIRSR602401-1"/>
    </source>
</evidence>
<keyword evidence="16" id="KW-1185">Reference proteome</keyword>
<dbReference type="InterPro" id="IPR036396">
    <property type="entry name" value="Cyt_P450_sf"/>
</dbReference>
<keyword evidence="12" id="KW-0472">Membrane</keyword>
<dbReference type="FunFam" id="1.10.630.10:FF:000238">
    <property type="entry name" value="Cytochrome P450 2A6"/>
    <property type="match status" value="1"/>
</dbReference>
<reference evidence="15 16" key="1">
    <citation type="journal article" date="2021" name="Elife">
        <title>Chloroplast acquisition without the gene transfer in kleptoplastic sea slugs, Plakobranchus ocellatus.</title>
        <authorList>
            <person name="Maeda T."/>
            <person name="Takahashi S."/>
            <person name="Yoshida T."/>
            <person name="Shimamura S."/>
            <person name="Takaki Y."/>
            <person name="Nagai Y."/>
            <person name="Toyoda A."/>
            <person name="Suzuki Y."/>
            <person name="Arimoto A."/>
            <person name="Ishii H."/>
            <person name="Satoh N."/>
            <person name="Nishiyama T."/>
            <person name="Hasebe M."/>
            <person name="Maruyama T."/>
            <person name="Minagawa J."/>
            <person name="Obokata J."/>
            <person name="Shigenobu S."/>
        </authorList>
    </citation>
    <scope>NUCLEOTIDE SEQUENCE [LARGE SCALE GENOMIC DNA]</scope>
</reference>
<dbReference type="InterPro" id="IPR002401">
    <property type="entry name" value="Cyt_P450_E_grp-I"/>
</dbReference>
<evidence type="ECO:0000256" key="14">
    <source>
        <dbReference type="RuleBase" id="RU000461"/>
    </source>
</evidence>
<evidence type="ECO:0000256" key="6">
    <source>
        <dbReference type="ARBA" id="ARBA00022723"/>
    </source>
</evidence>